<keyword evidence="8" id="KW-0902">Two-component regulatory system</keyword>
<keyword evidence="9" id="KW-1133">Transmembrane helix</keyword>
<evidence type="ECO:0000256" key="7">
    <source>
        <dbReference type="ARBA" id="ARBA00022840"/>
    </source>
</evidence>
<dbReference type="GO" id="GO:0016301">
    <property type="term" value="F:kinase activity"/>
    <property type="evidence" value="ECO:0007669"/>
    <property type="project" value="UniProtKB-KW"/>
</dbReference>
<comment type="caution">
    <text evidence="11">The sequence shown here is derived from an EMBL/GenBank/DDBJ whole genome shotgun (WGS) entry which is preliminary data.</text>
</comment>
<evidence type="ECO:0000313" key="12">
    <source>
        <dbReference type="Proteomes" id="UP001183648"/>
    </source>
</evidence>
<comment type="catalytic activity">
    <reaction evidence="1">
        <text>ATP + protein L-histidine = ADP + protein N-phospho-L-histidine.</text>
        <dbReference type="EC" id="2.7.13.3"/>
    </reaction>
</comment>
<dbReference type="Pfam" id="PF07730">
    <property type="entry name" value="HisKA_3"/>
    <property type="match status" value="1"/>
</dbReference>
<feature type="transmembrane region" description="Helical" evidence="9">
    <location>
        <begin position="335"/>
        <end position="353"/>
    </location>
</feature>
<feature type="transmembrane region" description="Helical" evidence="9">
    <location>
        <begin position="108"/>
        <end position="125"/>
    </location>
</feature>
<evidence type="ECO:0000256" key="1">
    <source>
        <dbReference type="ARBA" id="ARBA00000085"/>
    </source>
</evidence>
<dbReference type="InterPro" id="IPR036890">
    <property type="entry name" value="HATPase_C_sf"/>
</dbReference>
<dbReference type="Gene3D" id="1.20.5.1930">
    <property type="match status" value="1"/>
</dbReference>
<feature type="transmembrane region" description="Helical" evidence="9">
    <location>
        <begin position="12"/>
        <end position="29"/>
    </location>
</feature>
<dbReference type="InterPro" id="IPR050482">
    <property type="entry name" value="Sensor_HK_TwoCompSys"/>
</dbReference>
<name>A0ABU2BXA1_9ACTN</name>
<dbReference type="RefSeq" id="WP_310302901.1">
    <property type="nucleotide sequence ID" value="NZ_BAAAPS010000013.1"/>
</dbReference>
<feature type="transmembrane region" description="Helical" evidence="9">
    <location>
        <begin position="262"/>
        <end position="279"/>
    </location>
</feature>
<feature type="transmembrane region" description="Helical" evidence="9">
    <location>
        <begin position="131"/>
        <end position="151"/>
    </location>
</feature>
<evidence type="ECO:0000256" key="2">
    <source>
        <dbReference type="ARBA" id="ARBA00012438"/>
    </source>
</evidence>
<dbReference type="PANTHER" id="PTHR24421">
    <property type="entry name" value="NITRATE/NITRITE SENSOR PROTEIN NARX-RELATED"/>
    <property type="match status" value="1"/>
</dbReference>
<feature type="transmembrane region" description="Helical" evidence="9">
    <location>
        <begin position="85"/>
        <end position="101"/>
    </location>
</feature>
<evidence type="ECO:0000256" key="8">
    <source>
        <dbReference type="ARBA" id="ARBA00023012"/>
    </source>
</evidence>
<evidence type="ECO:0000256" key="3">
    <source>
        <dbReference type="ARBA" id="ARBA00022553"/>
    </source>
</evidence>
<keyword evidence="7" id="KW-0067">ATP-binding</keyword>
<dbReference type="SUPFAM" id="SSF55874">
    <property type="entry name" value="ATPase domain of HSP90 chaperone/DNA topoisomerase II/histidine kinase"/>
    <property type="match status" value="1"/>
</dbReference>
<evidence type="ECO:0000313" key="11">
    <source>
        <dbReference type="EMBL" id="MDR7363031.1"/>
    </source>
</evidence>
<dbReference type="Gene3D" id="3.30.565.10">
    <property type="entry name" value="Histidine kinase-like ATPase, C-terminal domain"/>
    <property type="match status" value="1"/>
</dbReference>
<evidence type="ECO:0000256" key="9">
    <source>
        <dbReference type="SAM" id="Phobius"/>
    </source>
</evidence>
<reference evidence="11 12" key="1">
    <citation type="submission" date="2023-07" db="EMBL/GenBank/DDBJ databases">
        <title>Sequencing the genomes of 1000 actinobacteria strains.</title>
        <authorList>
            <person name="Klenk H.-P."/>
        </authorList>
    </citation>
    <scope>NUCLEOTIDE SEQUENCE [LARGE SCALE GENOMIC DNA]</scope>
    <source>
        <strain evidence="11 12">DSM 19426</strain>
    </source>
</reference>
<keyword evidence="9" id="KW-0472">Membrane</keyword>
<dbReference type="Proteomes" id="UP001183648">
    <property type="component" value="Unassembled WGS sequence"/>
</dbReference>
<organism evidence="11 12">
    <name type="scientific">Nocardioides marmoribigeumensis</name>
    <dbReference type="NCBI Taxonomy" id="433649"/>
    <lineage>
        <taxon>Bacteria</taxon>
        <taxon>Bacillati</taxon>
        <taxon>Actinomycetota</taxon>
        <taxon>Actinomycetes</taxon>
        <taxon>Propionibacteriales</taxon>
        <taxon>Nocardioidaceae</taxon>
        <taxon>Nocardioides</taxon>
    </lineage>
</organism>
<feature type="transmembrane region" description="Helical" evidence="9">
    <location>
        <begin position="59"/>
        <end position="79"/>
    </location>
</feature>
<dbReference type="PANTHER" id="PTHR24421:SF10">
    <property type="entry name" value="NITRATE_NITRITE SENSOR PROTEIN NARQ"/>
    <property type="match status" value="1"/>
</dbReference>
<keyword evidence="9" id="KW-0812">Transmembrane</keyword>
<gene>
    <name evidence="11" type="ORF">J2S63_002584</name>
</gene>
<keyword evidence="3" id="KW-0597">Phosphoprotein</keyword>
<dbReference type="EMBL" id="JAVDYG010000001">
    <property type="protein sequence ID" value="MDR7363031.1"/>
    <property type="molecule type" value="Genomic_DNA"/>
</dbReference>
<evidence type="ECO:0000256" key="4">
    <source>
        <dbReference type="ARBA" id="ARBA00022679"/>
    </source>
</evidence>
<feature type="domain" description="Signal transduction histidine kinase subgroup 3 dimerisation and phosphoacceptor" evidence="10">
    <location>
        <begin position="426"/>
        <end position="476"/>
    </location>
</feature>
<feature type="transmembrane region" description="Helical" evidence="9">
    <location>
        <begin position="35"/>
        <end position="52"/>
    </location>
</feature>
<evidence type="ECO:0000256" key="6">
    <source>
        <dbReference type="ARBA" id="ARBA00022777"/>
    </source>
</evidence>
<protein>
    <recommendedName>
        <fullName evidence="2">histidine kinase</fullName>
        <ecNumber evidence="2">2.7.13.3</ecNumber>
    </recommendedName>
</protein>
<dbReference type="CDD" id="cd16917">
    <property type="entry name" value="HATPase_UhpB-NarQ-NarX-like"/>
    <property type="match status" value="1"/>
</dbReference>
<keyword evidence="6 11" id="KW-0418">Kinase</keyword>
<dbReference type="InterPro" id="IPR011712">
    <property type="entry name" value="Sig_transdc_His_kin_sub3_dim/P"/>
</dbReference>
<proteinExistence type="predicted"/>
<keyword evidence="4" id="KW-0808">Transferase</keyword>
<evidence type="ECO:0000259" key="10">
    <source>
        <dbReference type="Pfam" id="PF07730"/>
    </source>
</evidence>
<feature type="transmembrane region" description="Helical" evidence="9">
    <location>
        <begin position="311"/>
        <end position="329"/>
    </location>
</feature>
<evidence type="ECO:0000256" key="5">
    <source>
        <dbReference type="ARBA" id="ARBA00022741"/>
    </source>
</evidence>
<keyword evidence="12" id="KW-1185">Reference proteome</keyword>
<keyword evidence="5" id="KW-0547">Nucleotide-binding</keyword>
<sequence>MPGRAGLTRSDAVVAAGFVLAGLAEAVVLHRRPPGLLAFTASGAPLLAVLAVRRSRPVVPLCVIAAFAVVGTTVQSVFWPGAGDGGGVWLFGLMFASYSLGAHGRGRAVALGGLLPLLVGLAVDLPTMSGWALVNGVLFLTVFVGVLPTAVGRLLQVRRARLTALEEQRDLILREQHDEREAAVLDERLRNTERLQPALLDGLSAIADRAETGADPGEIEQAARRLLGRTREEVVALTAPVEVPEPPASPATDHLSTLRTAAQRWAVLGAGAIGAGLALESTGALSVPVGLAVGAGAAVGLPLSLVWWRPLTALTVGWCAIVAFSRLVAPLDGSLSGTTFALVAAFAVAVLSTRRDAVLGLGLCWVGQLVGVGTDDPVGEAVIIGVCWLGGLAVNEVSALVEQGRANNRLLTGQEEVARHRAVVEERLRLAREVHDQIGHTLTVVALQAGAARRMARADPQRARQVMETIVGAAREGENAMTGRGPTDLAGLLQRTRDTGLSLTADVADLDTPGLLDPQTREVACRIVQEGLTNVLRHAPGAAATVTTRGDVDAVSVTLRNGPPTRGGGSAGGRRGLAGLRERVAAHGGELDWGPCEDGGFEVRAVLPVRRHQEVGR</sequence>
<accession>A0ABU2BXA1</accession>
<dbReference type="EC" id="2.7.13.3" evidence="2"/>